<keyword evidence="2" id="KW-1185">Reference proteome</keyword>
<gene>
    <name evidence="1" type="ORF">KK2020170_25090</name>
</gene>
<proteinExistence type="predicted"/>
<dbReference type="Proteomes" id="UP000825258">
    <property type="component" value="Chromosome"/>
</dbReference>
<accession>A0ABM7S7M9</accession>
<dbReference type="EMBL" id="AP024749">
    <property type="protein sequence ID" value="BCY29641.1"/>
    <property type="molecule type" value="Genomic_DNA"/>
</dbReference>
<sequence>MLCVKILNIFYIFVNNKFKNDMSNKFNIGDIVTLKSHPLLTRNYQMILEFPAQVPPLMLVKEIHFEDSKKKKIYHEDLGKDYKVADLIKYCCVYFNGNKSEFNEIFVYESFLNACIVIDENNKKIIKESSLKFYRIPNDKIESEEDLLDEVLNYKKLNVYNYCQVVQFKTKKLEQRKSFDSRSETINNTFQTPDFIVSGYKLEEQKDLFYHDGEPKKILPKELLKVTWFNHFGQKMSEKFLPKEFFVTDIDFSKIEPSKPKV</sequence>
<name>A0ABM7S7M9_9FLAO</name>
<protein>
    <submittedName>
        <fullName evidence="1">Uncharacterized protein</fullName>
    </submittedName>
</protein>
<evidence type="ECO:0000313" key="1">
    <source>
        <dbReference type="EMBL" id="BCY29641.1"/>
    </source>
</evidence>
<reference evidence="1 2" key="1">
    <citation type="submission" date="2021-06" db="EMBL/GenBank/DDBJ databases">
        <title>Whole genome sequences of Flavobacterium sp. KK2020170 and assembly.</title>
        <authorList>
            <person name="Kitahara K."/>
            <person name="Miyoshi S."/>
            <person name="Uesaka K."/>
        </authorList>
    </citation>
    <scope>NUCLEOTIDE SEQUENCE [LARGE SCALE GENOMIC DNA]</scope>
    <source>
        <strain evidence="1 2">KK2020170</strain>
    </source>
</reference>
<evidence type="ECO:0000313" key="2">
    <source>
        <dbReference type="Proteomes" id="UP000825258"/>
    </source>
</evidence>
<organism evidence="1 2">
    <name type="scientific">Flavobacterium okayamense</name>
    <dbReference type="NCBI Taxonomy" id="2830782"/>
    <lineage>
        <taxon>Bacteria</taxon>
        <taxon>Pseudomonadati</taxon>
        <taxon>Bacteroidota</taxon>
        <taxon>Flavobacteriia</taxon>
        <taxon>Flavobacteriales</taxon>
        <taxon>Flavobacteriaceae</taxon>
        <taxon>Flavobacterium</taxon>
    </lineage>
</organism>